<evidence type="ECO:0000256" key="6">
    <source>
        <dbReference type="ARBA" id="ARBA00022553"/>
    </source>
</evidence>
<comment type="catalytic activity">
    <reaction evidence="1">
        <text>ATP + protein L-histidine = ADP + protein N-phospho-L-histidine.</text>
        <dbReference type="EC" id="2.7.13.3"/>
    </reaction>
</comment>
<dbReference type="PROSITE" id="PS50885">
    <property type="entry name" value="HAMP"/>
    <property type="match status" value="1"/>
</dbReference>
<comment type="subcellular location">
    <subcellularLocation>
        <location evidence="2">Cell inner membrane</location>
        <topology evidence="2">Multi-pass membrane protein</topology>
    </subcellularLocation>
</comment>
<keyword evidence="11" id="KW-0067">ATP-binding</keyword>
<gene>
    <name evidence="18" type="ORF">GOB93_12290</name>
</gene>
<dbReference type="SUPFAM" id="SSF47384">
    <property type="entry name" value="Homodimeric domain of signal transducing histidine kinase"/>
    <property type="match status" value="1"/>
</dbReference>
<dbReference type="RefSeq" id="WP_173583810.1">
    <property type="nucleotide sequence ID" value="NZ_WOTB01000016.1"/>
</dbReference>
<dbReference type="Pfam" id="PF00672">
    <property type="entry name" value="HAMP"/>
    <property type="match status" value="1"/>
</dbReference>
<name>A0ABX0JTX9_9PROT</name>
<dbReference type="CDD" id="cd00082">
    <property type="entry name" value="HisKA"/>
    <property type="match status" value="1"/>
</dbReference>
<accession>A0ABX0JTX9</accession>
<keyword evidence="8 15" id="KW-0812">Transmembrane</keyword>
<keyword evidence="10" id="KW-0418">Kinase</keyword>
<evidence type="ECO:0000256" key="8">
    <source>
        <dbReference type="ARBA" id="ARBA00022692"/>
    </source>
</evidence>
<dbReference type="SUPFAM" id="SSF55874">
    <property type="entry name" value="ATPase domain of HSP90 chaperone/DNA topoisomerase II/histidine kinase"/>
    <property type="match status" value="1"/>
</dbReference>
<keyword evidence="19" id="KW-1185">Reference proteome</keyword>
<evidence type="ECO:0000256" key="3">
    <source>
        <dbReference type="ARBA" id="ARBA00012438"/>
    </source>
</evidence>
<proteinExistence type="predicted"/>
<dbReference type="PRINTS" id="PR00344">
    <property type="entry name" value="BCTRLSENSOR"/>
</dbReference>
<dbReference type="InterPro" id="IPR003660">
    <property type="entry name" value="HAMP_dom"/>
</dbReference>
<evidence type="ECO:0000256" key="12">
    <source>
        <dbReference type="ARBA" id="ARBA00022989"/>
    </source>
</evidence>
<keyword evidence="7" id="KW-0808">Transferase</keyword>
<keyword evidence="12 15" id="KW-1133">Transmembrane helix</keyword>
<dbReference type="Proteomes" id="UP000635278">
    <property type="component" value="Unassembled WGS sequence"/>
</dbReference>
<dbReference type="Gene3D" id="3.30.565.10">
    <property type="entry name" value="Histidine kinase-like ATPase, C-terminal domain"/>
    <property type="match status" value="1"/>
</dbReference>
<dbReference type="InterPro" id="IPR004358">
    <property type="entry name" value="Sig_transdc_His_kin-like_C"/>
</dbReference>
<dbReference type="InterPro" id="IPR003594">
    <property type="entry name" value="HATPase_dom"/>
</dbReference>
<dbReference type="PANTHER" id="PTHR44936">
    <property type="entry name" value="SENSOR PROTEIN CREC"/>
    <property type="match status" value="1"/>
</dbReference>
<dbReference type="PANTHER" id="PTHR44936:SF5">
    <property type="entry name" value="SENSOR HISTIDINE KINASE ENVZ"/>
    <property type="match status" value="1"/>
</dbReference>
<dbReference type="Pfam" id="PF02518">
    <property type="entry name" value="HATPase_c"/>
    <property type="match status" value="1"/>
</dbReference>
<keyword evidence="5" id="KW-0997">Cell inner membrane</keyword>
<dbReference type="InterPro" id="IPR036890">
    <property type="entry name" value="HATPase_C_sf"/>
</dbReference>
<dbReference type="EC" id="2.7.13.3" evidence="3"/>
<evidence type="ECO:0000313" key="19">
    <source>
        <dbReference type="Proteomes" id="UP000635278"/>
    </source>
</evidence>
<dbReference type="PROSITE" id="PS50109">
    <property type="entry name" value="HIS_KIN"/>
    <property type="match status" value="1"/>
</dbReference>
<sequence>MSFRSRFVLLRRLFPQTLFGQMVAILATSLLLTLCVVILLLRALRPAIPPLPVGPWPDTLAIETAIRSLRSIPLSVRQQAAEGMSSAGIHFQLNKAFPCTPLPADHETELVHRILRHDFPGDAASMNVVKCETGDRVFTNIILPADNIHIAVISNFNLHDVIHMTLPITVPFLSLLVMTGALSVWSVWRVNRPLSILARKADTLGYDTTSPLLEEQGPREVRRVIRAFNRMQSRIRMAAEERTRMLMSIGHDLRTPLTRLSMRVELGGDDASPRAMRNDLTLMKQMLNGALTFLDGQREAEPFEVVELGSLLESLCEEFSSTGKQVAYEGVHETACFCQPVSISRAVNNLIENGLKYGKNVHVDAWPENDQIIIEVADSGPGIPDHMRLEMLQPFARMDRARSADGSLGLGLSIVQDVVARHQGSITLRDAAPRGLIVRLTLPAHAPHSRESGLR</sequence>
<evidence type="ECO:0000313" key="18">
    <source>
        <dbReference type="EMBL" id="NHN85415.1"/>
    </source>
</evidence>
<feature type="domain" description="Histidine kinase" evidence="16">
    <location>
        <begin position="248"/>
        <end position="446"/>
    </location>
</feature>
<evidence type="ECO:0000256" key="7">
    <source>
        <dbReference type="ARBA" id="ARBA00022679"/>
    </source>
</evidence>
<comment type="caution">
    <text evidence="18">The sequence shown here is derived from an EMBL/GenBank/DDBJ whole genome shotgun (WGS) entry which is preliminary data.</text>
</comment>
<keyword evidence="14 15" id="KW-0472">Membrane</keyword>
<organism evidence="18 19">
    <name type="scientific">Acetobacter musti</name>
    <dbReference type="NCBI Taxonomy" id="864732"/>
    <lineage>
        <taxon>Bacteria</taxon>
        <taxon>Pseudomonadati</taxon>
        <taxon>Pseudomonadota</taxon>
        <taxon>Alphaproteobacteria</taxon>
        <taxon>Acetobacterales</taxon>
        <taxon>Acetobacteraceae</taxon>
        <taxon>Acetobacter</taxon>
    </lineage>
</organism>
<keyword evidence="4" id="KW-1003">Cell membrane</keyword>
<dbReference type="EMBL" id="WOTB01000016">
    <property type="protein sequence ID" value="NHN85415.1"/>
    <property type="molecule type" value="Genomic_DNA"/>
</dbReference>
<evidence type="ECO:0000256" key="4">
    <source>
        <dbReference type="ARBA" id="ARBA00022475"/>
    </source>
</evidence>
<evidence type="ECO:0000256" key="11">
    <source>
        <dbReference type="ARBA" id="ARBA00022840"/>
    </source>
</evidence>
<keyword evidence="6" id="KW-0597">Phosphoprotein</keyword>
<evidence type="ECO:0000256" key="15">
    <source>
        <dbReference type="SAM" id="Phobius"/>
    </source>
</evidence>
<evidence type="ECO:0000256" key="14">
    <source>
        <dbReference type="ARBA" id="ARBA00023136"/>
    </source>
</evidence>
<evidence type="ECO:0000256" key="13">
    <source>
        <dbReference type="ARBA" id="ARBA00023012"/>
    </source>
</evidence>
<dbReference type="SMART" id="SM00387">
    <property type="entry name" value="HATPase_c"/>
    <property type="match status" value="1"/>
</dbReference>
<dbReference type="InterPro" id="IPR003661">
    <property type="entry name" value="HisK_dim/P_dom"/>
</dbReference>
<evidence type="ECO:0000256" key="1">
    <source>
        <dbReference type="ARBA" id="ARBA00000085"/>
    </source>
</evidence>
<dbReference type="InterPro" id="IPR005467">
    <property type="entry name" value="His_kinase_dom"/>
</dbReference>
<evidence type="ECO:0000256" key="9">
    <source>
        <dbReference type="ARBA" id="ARBA00022741"/>
    </source>
</evidence>
<dbReference type="InterPro" id="IPR036097">
    <property type="entry name" value="HisK_dim/P_sf"/>
</dbReference>
<evidence type="ECO:0000256" key="2">
    <source>
        <dbReference type="ARBA" id="ARBA00004429"/>
    </source>
</evidence>
<evidence type="ECO:0000259" key="16">
    <source>
        <dbReference type="PROSITE" id="PS50109"/>
    </source>
</evidence>
<dbReference type="SMART" id="SM00304">
    <property type="entry name" value="HAMP"/>
    <property type="match status" value="1"/>
</dbReference>
<feature type="domain" description="HAMP" evidence="17">
    <location>
        <begin position="188"/>
        <end position="240"/>
    </location>
</feature>
<evidence type="ECO:0000256" key="5">
    <source>
        <dbReference type="ARBA" id="ARBA00022519"/>
    </source>
</evidence>
<reference evidence="18 19" key="1">
    <citation type="journal article" date="2020" name="Int. J. Syst. Evol. Microbiol.">
        <title>Novel acetic acid bacteria from cider fermentations: Acetobacter conturbans sp. nov. and Acetobacter fallax sp. nov.</title>
        <authorList>
            <person name="Sombolestani A.S."/>
            <person name="Cleenwerck I."/>
            <person name="Cnockaert M."/>
            <person name="Borremans W."/>
            <person name="Wieme A.D."/>
            <person name="De Vuyst L."/>
            <person name="Vandamme P."/>
        </authorList>
    </citation>
    <scope>NUCLEOTIDE SEQUENCE [LARGE SCALE GENOMIC DNA]</scope>
    <source>
        <strain evidence="18 19">LMG 30640</strain>
    </source>
</reference>
<dbReference type="Gene3D" id="1.10.287.130">
    <property type="match status" value="1"/>
</dbReference>
<keyword evidence="9" id="KW-0547">Nucleotide-binding</keyword>
<feature type="transmembrane region" description="Helical" evidence="15">
    <location>
        <begin position="168"/>
        <end position="190"/>
    </location>
</feature>
<evidence type="ECO:0000259" key="17">
    <source>
        <dbReference type="PROSITE" id="PS50885"/>
    </source>
</evidence>
<evidence type="ECO:0000256" key="10">
    <source>
        <dbReference type="ARBA" id="ARBA00022777"/>
    </source>
</evidence>
<dbReference type="InterPro" id="IPR050980">
    <property type="entry name" value="2C_sensor_his_kinase"/>
</dbReference>
<keyword evidence="13" id="KW-0902">Two-component regulatory system</keyword>
<protein>
    <recommendedName>
        <fullName evidence="3">histidine kinase</fullName>
        <ecNumber evidence="3">2.7.13.3</ecNumber>
    </recommendedName>
</protein>